<evidence type="ECO:0000256" key="1">
    <source>
        <dbReference type="SAM" id="MobiDB-lite"/>
    </source>
</evidence>
<reference evidence="2" key="1">
    <citation type="submission" date="2022-01" db="EMBL/GenBank/DDBJ databases">
        <authorList>
            <person name="Braso-Vives M."/>
        </authorList>
    </citation>
    <scope>NUCLEOTIDE SEQUENCE</scope>
</reference>
<feature type="region of interest" description="Disordered" evidence="1">
    <location>
        <begin position="150"/>
        <end position="180"/>
    </location>
</feature>
<evidence type="ECO:0000313" key="2">
    <source>
        <dbReference type="EMBL" id="CAH1246237.1"/>
    </source>
</evidence>
<gene>
    <name evidence="2" type="primary">Hypp7686</name>
    <name evidence="2" type="ORF">BLAG_LOCUS8335</name>
</gene>
<feature type="compositionally biased region" description="Polar residues" evidence="1">
    <location>
        <begin position="162"/>
        <end position="180"/>
    </location>
</feature>
<organism evidence="2 3">
    <name type="scientific">Branchiostoma lanceolatum</name>
    <name type="common">Common lancelet</name>
    <name type="synonym">Amphioxus lanceolatum</name>
    <dbReference type="NCBI Taxonomy" id="7740"/>
    <lineage>
        <taxon>Eukaryota</taxon>
        <taxon>Metazoa</taxon>
        <taxon>Chordata</taxon>
        <taxon>Cephalochordata</taxon>
        <taxon>Leptocardii</taxon>
        <taxon>Amphioxiformes</taxon>
        <taxon>Branchiostomatidae</taxon>
        <taxon>Branchiostoma</taxon>
    </lineage>
</organism>
<dbReference type="OrthoDB" id="10054079at2759"/>
<protein>
    <submittedName>
        <fullName evidence="2">Hypp7686 protein</fullName>
    </submittedName>
</protein>
<name>A0A8J9Z242_BRALA</name>
<feature type="compositionally biased region" description="Low complexity" evidence="1">
    <location>
        <begin position="151"/>
        <end position="160"/>
    </location>
</feature>
<dbReference type="AlphaFoldDB" id="A0A8J9Z242"/>
<dbReference type="Proteomes" id="UP000838412">
    <property type="component" value="Chromosome 15"/>
</dbReference>
<accession>A0A8J9Z242</accession>
<keyword evidence="3" id="KW-1185">Reference proteome</keyword>
<proteinExistence type="predicted"/>
<sequence length="289" mass="32703">MLRVVVAQIVPFKVFYDDSSIHKMRMAARRASEDFDKSVHCVVCGKTATELRDRNSYYNIFQHTDPTAGRKLHLRLQAVLDLAINERRVSSRWLCKGCYRKVEKLEAAKALKEKLLSLFYHTDGRHQAPRFSKQDGPVTSYNLACTRKSGRLSSSTSDESSLPKTNSDVTSCSERPSIGDTLNKTDSNDCSVCVGVWVRHSQPWPVSEHPLSQKQVEKGEEVMERQLPTLDAEENGHSGPILEGTQLSYLGHECEAIPEFLGQEYGQFVKRLDLSFNRIRNYLCNGSQC</sequence>
<dbReference type="EMBL" id="OV696700">
    <property type="protein sequence ID" value="CAH1246237.1"/>
    <property type="molecule type" value="Genomic_DNA"/>
</dbReference>
<evidence type="ECO:0000313" key="3">
    <source>
        <dbReference type="Proteomes" id="UP000838412"/>
    </source>
</evidence>